<organism evidence="1 2">
    <name type="scientific">Aquimarina aggregata</name>
    <dbReference type="NCBI Taxonomy" id="1642818"/>
    <lineage>
        <taxon>Bacteria</taxon>
        <taxon>Pseudomonadati</taxon>
        <taxon>Bacteroidota</taxon>
        <taxon>Flavobacteriia</taxon>
        <taxon>Flavobacteriales</taxon>
        <taxon>Flavobacteriaceae</taxon>
        <taxon>Aquimarina</taxon>
    </lineage>
</organism>
<evidence type="ECO:0000313" key="1">
    <source>
        <dbReference type="EMBL" id="KZS38471.1"/>
    </source>
</evidence>
<dbReference type="PROSITE" id="PS51257">
    <property type="entry name" value="PROKAR_LIPOPROTEIN"/>
    <property type="match status" value="1"/>
</dbReference>
<dbReference type="AlphaFoldDB" id="A0A162X7Q1"/>
<dbReference type="Proteomes" id="UP000076715">
    <property type="component" value="Unassembled WGS sequence"/>
</dbReference>
<name>A0A162X7Q1_9FLAO</name>
<proteinExistence type="predicted"/>
<keyword evidence="2" id="KW-1185">Reference proteome</keyword>
<sequence length="468" mass="53445">MKKLTNWFLLIITLVFGFTSCEENENFEQCPEININVENETGSAVYRFVAQLDEVKDLRFTWSVDGEDIDTGNLNDLAGQILDYRFEAGKHTICVKVASEDCPIQVCTDIEVERDENDPCPDLFFESRQYERPSQYKFIADFRGINEISYGWFINGEFVEDSSPNEDNYLIWDFKEPGRYEVCIKAETPDCANGTSYCKVIEVAEVNQACPEVSFSKEIEQGSVNTYVFEANIEGVDEASELMWYVNNDLIENTTDQQNGNRTLFYQFASGEYTVCLKVTTPDCEEGVTYCKEIRIDGDCPSIEFSRDGDSLYERSGEQREYVWTLNGQVIDDQEVILDNGREFSLRNLQAGIYKICLAIETPECPNGVEFCKEIVIEENNTTECPELFFTRNGNTMVADFDSVKDVEVYEWLINDEVAETESNLNGNNRDNELSLEGYNPGTYVVCMIAETPDCPNGVKYCKEIIIE</sequence>
<accession>A0A162X7Q1</accession>
<reference evidence="1 2" key="1">
    <citation type="submission" date="2016-01" db="EMBL/GenBank/DDBJ databases">
        <title>The draft genome sequence of Aquimarina sp. RZW4-3-2.</title>
        <authorList>
            <person name="Wang Y."/>
        </authorList>
    </citation>
    <scope>NUCLEOTIDE SEQUENCE [LARGE SCALE GENOMIC DNA]</scope>
    <source>
        <strain evidence="1 2">RZW4-3-2</strain>
    </source>
</reference>
<protein>
    <recommendedName>
        <fullName evidence="3">PKD domain-containing protein</fullName>
    </recommendedName>
</protein>
<gene>
    <name evidence="1" type="ORF">AWE51_18150</name>
</gene>
<dbReference type="OrthoDB" id="1199198at2"/>
<comment type="caution">
    <text evidence="1">The sequence shown here is derived from an EMBL/GenBank/DDBJ whole genome shotgun (WGS) entry which is preliminary data.</text>
</comment>
<dbReference type="EMBL" id="LQRT01000058">
    <property type="protein sequence ID" value="KZS38471.1"/>
    <property type="molecule type" value="Genomic_DNA"/>
</dbReference>
<evidence type="ECO:0008006" key="3">
    <source>
        <dbReference type="Google" id="ProtNLM"/>
    </source>
</evidence>
<evidence type="ECO:0000313" key="2">
    <source>
        <dbReference type="Proteomes" id="UP000076715"/>
    </source>
</evidence>
<dbReference type="RefSeq" id="WP_066319576.1">
    <property type="nucleotide sequence ID" value="NZ_LQRT01000058.1"/>
</dbReference>